<feature type="transmembrane region" description="Helical" evidence="7">
    <location>
        <begin position="307"/>
        <end position="329"/>
    </location>
</feature>
<keyword evidence="4 7" id="KW-0812">Transmembrane</keyword>
<dbReference type="InterPro" id="IPR051447">
    <property type="entry name" value="Lipoprotein-release_system"/>
</dbReference>
<feature type="domain" description="ABC3 transporter permease C-terminal" evidence="8">
    <location>
        <begin position="718"/>
        <end position="835"/>
    </location>
</feature>
<dbReference type="OrthoDB" id="1711021at2"/>
<feature type="domain" description="MacB-like periplasmic core" evidence="9">
    <location>
        <begin position="475"/>
        <end position="679"/>
    </location>
</feature>
<gene>
    <name evidence="10" type="ORF">SAMN02745136_00380</name>
</gene>
<feature type="domain" description="MacB-like periplasmic core" evidence="9">
    <location>
        <begin position="20"/>
        <end position="224"/>
    </location>
</feature>
<evidence type="ECO:0000256" key="6">
    <source>
        <dbReference type="ARBA" id="ARBA00023136"/>
    </source>
</evidence>
<dbReference type="Pfam" id="PF12704">
    <property type="entry name" value="MacB_PCD"/>
    <property type="match status" value="2"/>
</dbReference>
<evidence type="ECO:0000256" key="2">
    <source>
        <dbReference type="ARBA" id="ARBA00005236"/>
    </source>
</evidence>
<proteinExistence type="inferred from homology"/>
<dbReference type="EMBL" id="FRAC01000006">
    <property type="protein sequence ID" value="SHJ55908.1"/>
    <property type="molecule type" value="Genomic_DNA"/>
</dbReference>
<dbReference type="GO" id="GO:0098797">
    <property type="term" value="C:plasma membrane protein complex"/>
    <property type="evidence" value="ECO:0007669"/>
    <property type="project" value="TreeGrafter"/>
</dbReference>
<evidence type="ECO:0000313" key="10">
    <source>
        <dbReference type="EMBL" id="SHJ55908.1"/>
    </source>
</evidence>
<accession>A0A1M6KAD4</accession>
<evidence type="ECO:0000259" key="8">
    <source>
        <dbReference type="Pfam" id="PF02687"/>
    </source>
</evidence>
<keyword evidence="5 7" id="KW-1133">Transmembrane helix</keyword>
<feature type="transmembrane region" description="Helical" evidence="7">
    <location>
        <begin position="718"/>
        <end position="741"/>
    </location>
</feature>
<organism evidence="10 11">
    <name type="scientific">Anaerocolumna jejuensis DSM 15929</name>
    <dbReference type="NCBI Taxonomy" id="1121322"/>
    <lineage>
        <taxon>Bacteria</taxon>
        <taxon>Bacillati</taxon>
        <taxon>Bacillota</taxon>
        <taxon>Clostridia</taxon>
        <taxon>Lachnospirales</taxon>
        <taxon>Lachnospiraceae</taxon>
        <taxon>Anaerocolumna</taxon>
    </lineage>
</organism>
<dbReference type="Pfam" id="PF02687">
    <property type="entry name" value="FtsX"/>
    <property type="match status" value="2"/>
</dbReference>
<comment type="similarity">
    <text evidence="2">Belongs to the ABC-4 integral membrane protein family. LolC/E subfamily.</text>
</comment>
<dbReference type="AlphaFoldDB" id="A0A1M6KAD4"/>
<evidence type="ECO:0000256" key="4">
    <source>
        <dbReference type="ARBA" id="ARBA00022692"/>
    </source>
</evidence>
<evidence type="ECO:0000256" key="3">
    <source>
        <dbReference type="ARBA" id="ARBA00022475"/>
    </source>
</evidence>
<dbReference type="PANTHER" id="PTHR30489">
    <property type="entry name" value="LIPOPROTEIN-RELEASING SYSTEM TRANSMEMBRANE PROTEIN LOLE"/>
    <property type="match status" value="1"/>
</dbReference>
<comment type="subcellular location">
    <subcellularLocation>
        <location evidence="1">Cell membrane</location>
        <topology evidence="1">Multi-pass membrane protein</topology>
    </subcellularLocation>
</comment>
<feature type="transmembrane region" description="Helical" evidence="7">
    <location>
        <begin position="397"/>
        <end position="414"/>
    </location>
</feature>
<reference evidence="10 11" key="1">
    <citation type="submission" date="2016-11" db="EMBL/GenBank/DDBJ databases">
        <authorList>
            <person name="Jaros S."/>
            <person name="Januszkiewicz K."/>
            <person name="Wedrychowicz H."/>
        </authorList>
    </citation>
    <scope>NUCLEOTIDE SEQUENCE [LARGE SCALE GENOMIC DNA]</scope>
    <source>
        <strain evidence="10 11">DSM 15929</strain>
    </source>
</reference>
<dbReference type="InterPro" id="IPR003838">
    <property type="entry name" value="ABC3_permease_C"/>
</dbReference>
<feature type="transmembrane region" description="Helical" evidence="7">
    <location>
        <begin position="762"/>
        <end position="789"/>
    </location>
</feature>
<evidence type="ECO:0000256" key="7">
    <source>
        <dbReference type="SAM" id="Phobius"/>
    </source>
</evidence>
<dbReference type="InterPro" id="IPR025857">
    <property type="entry name" value="MacB_PCD"/>
</dbReference>
<protein>
    <submittedName>
        <fullName evidence="10">Putative ABC transport system permease protein</fullName>
    </submittedName>
</protein>
<dbReference type="PANTHER" id="PTHR30489:SF0">
    <property type="entry name" value="LIPOPROTEIN-RELEASING SYSTEM TRANSMEMBRANE PROTEIN LOLE"/>
    <property type="match status" value="1"/>
</dbReference>
<keyword evidence="3" id="KW-1003">Cell membrane</keyword>
<keyword evidence="11" id="KW-1185">Reference proteome</keyword>
<dbReference type="GO" id="GO:0044874">
    <property type="term" value="P:lipoprotein localization to outer membrane"/>
    <property type="evidence" value="ECO:0007669"/>
    <property type="project" value="TreeGrafter"/>
</dbReference>
<evidence type="ECO:0000259" key="9">
    <source>
        <dbReference type="Pfam" id="PF12704"/>
    </source>
</evidence>
<sequence>MKVFLKYVLKSMTEKKGRFLLLLIAISISTALLVASTGMMDIILDTLAGPQLESYENKEILITSTDKSQPFYSDKGLKLQGIQKDSIIKELYVNGMMPDKTGTDDEAMLNITVIGREQKYITGYKLIEGSLSGFFHNSCIISERTAAKHNLKTGDTLELVIAGKTEQFQITAISAPSGVFYNDKKDSFSVILPYEYLSKDFNATGKYNLILALSSGKTVQDGIDQFNKGNSSFTADKLFDEAAVKEQFAGMESILYVMLIIVVVMSSIIIYSSFKLIITERLSAIGTFLSQGATAGKVKFILYMESLLYGICGAILGCLLGVVSLHIITRMISPLKDYGIYGAVTIEPAYLIKGCLFAVILSFLSVIIPVHRISRLQVKDVILNDVRILKTIGWKKFICGSFLLLLSLILFITLKSKLGGFSAVVLIASLTGVILAYPKLIDILSRGLYHLLKGKSRNLIYAINNLRTSKILLGNITLIIISLASIITISSLGSSMIRVVTQAYTQLDFDVELSNISTLRGNEKESTADYMVNKLKSMGISEKDINLINNQQGTIGNTASANDISLNIIGTNIDTYTEYNRYLKLDSKDYSNYISDFNKDTNGIILTTALEKKLKNKVGDTIELTCNGIKKSVKISGIVDGRLFNNGYFILIKLDTLKELYGINSANTITFRSDTAPREAVKTLKPTLRKVGASAITRDEMCDNNVENNKMMVKALSIFSYMAIIIAALGIVNNVSISFLQRKGEFAVLSSIGMENAGRTRILFYESIASVTWAMVITSVYSIFGLKLISGLSKSIGMPLSITLDYSSLPLIYAVSLVIVLFATLPILIRSRKLSVIQEIKYE</sequence>
<dbReference type="Proteomes" id="UP000184386">
    <property type="component" value="Unassembled WGS sequence"/>
</dbReference>
<dbReference type="RefSeq" id="WP_073272375.1">
    <property type="nucleotide sequence ID" value="NZ_FRAC01000006.1"/>
</dbReference>
<feature type="transmembrane region" description="Helical" evidence="7">
    <location>
        <begin position="254"/>
        <end position="274"/>
    </location>
</feature>
<evidence type="ECO:0000256" key="1">
    <source>
        <dbReference type="ARBA" id="ARBA00004651"/>
    </source>
</evidence>
<feature type="transmembrane region" description="Helical" evidence="7">
    <location>
        <begin position="420"/>
        <end position="437"/>
    </location>
</feature>
<evidence type="ECO:0000256" key="5">
    <source>
        <dbReference type="ARBA" id="ARBA00022989"/>
    </source>
</evidence>
<dbReference type="STRING" id="1121322.SAMN02745136_00380"/>
<name>A0A1M6KAD4_9FIRM</name>
<feature type="domain" description="ABC3 transporter permease C-terminal" evidence="8">
    <location>
        <begin position="257"/>
        <end position="377"/>
    </location>
</feature>
<evidence type="ECO:0000313" key="11">
    <source>
        <dbReference type="Proteomes" id="UP000184386"/>
    </source>
</evidence>
<feature type="transmembrane region" description="Helical" evidence="7">
    <location>
        <begin position="471"/>
        <end position="492"/>
    </location>
</feature>
<feature type="transmembrane region" description="Helical" evidence="7">
    <location>
        <begin position="349"/>
        <end position="370"/>
    </location>
</feature>
<keyword evidence="6 7" id="KW-0472">Membrane</keyword>
<feature type="transmembrane region" description="Helical" evidence="7">
    <location>
        <begin position="809"/>
        <end position="829"/>
    </location>
</feature>